<proteinExistence type="predicted"/>
<dbReference type="Proteomes" id="UP000824469">
    <property type="component" value="Unassembled WGS sequence"/>
</dbReference>
<comment type="caution">
    <text evidence="1">The sequence shown here is derived from an EMBL/GenBank/DDBJ whole genome shotgun (WGS) entry which is preliminary data.</text>
</comment>
<gene>
    <name evidence="1" type="ORF">KI387_043224</name>
</gene>
<protein>
    <submittedName>
        <fullName evidence="1">Uncharacterized protein</fullName>
    </submittedName>
</protein>
<keyword evidence="2" id="KW-1185">Reference proteome</keyword>
<dbReference type="EMBL" id="JAHRHJ020003513">
    <property type="protein sequence ID" value="KAH9291589.1"/>
    <property type="molecule type" value="Genomic_DNA"/>
</dbReference>
<sequence>MGFEIKWRIDYMIARSVRLLAGDVIPAISTDPQHLPAFVRMAHTEAIALM</sequence>
<accession>A0AA38C706</accession>
<dbReference type="AlphaFoldDB" id="A0AA38C706"/>
<evidence type="ECO:0000313" key="2">
    <source>
        <dbReference type="Proteomes" id="UP000824469"/>
    </source>
</evidence>
<reference evidence="1 2" key="1">
    <citation type="journal article" date="2021" name="Nat. Plants">
        <title>The Taxus genome provides insights into paclitaxel biosynthesis.</title>
        <authorList>
            <person name="Xiong X."/>
            <person name="Gou J."/>
            <person name="Liao Q."/>
            <person name="Li Y."/>
            <person name="Zhou Q."/>
            <person name="Bi G."/>
            <person name="Li C."/>
            <person name="Du R."/>
            <person name="Wang X."/>
            <person name="Sun T."/>
            <person name="Guo L."/>
            <person name="Liang H."/>
            <person name="Lu P."/>
            <person name="Wu Y."/>
            <person name="Zhang Z."/>
            <person name="Ro D.K."/>
            <person name="Shang Y."/>
            <person name="Huang S."/>
            <person name="Yan J."/>
        </authorList>
    </citation>
    <scope>NUCLEOTIDE SEQUENCE [LARGE SCALE GENOMIC DNA]</scope>
    <source>
        <strain evidence="1">Ta-2019</strain>
    </source>
</reference>
<evidence type="ECO:0000313" key="1">
    <source>
        <dbReference type="EMBL" id="KAH9291589.1"/>
    </source>
</evidence>
<organism evidence="1 2">
    <name type="scientific">Taxus chinensis</name>
    <name type="common">Chinese yew</name>
    <name type="synonym">Taxus wallichiana var. chinensis</name>
    <dbReference type="NCBI Taxonomy" id="29808"/>
    <lineage>
        <taxon>Eukaryota</taxon>
        <taxon>Viridiplantae</taxon>
        <taxon>Streptophyta</taxon>
        <taxon>Embryophyta</taxon>
        <taxon>Tracheophyta</taxon>
        <taxon>Spermatophyta</taxon>
        <taxon>Pinopsida</taxon>
        <taxon>Pinidae</taxon>
        <taxon>Conifers II</taxon>
        <taxon>Cupressales</taxon>
        <taxon>Taxaceae</taxon>
        <taxon>Taxus</taxon>
    </lineage>
</organism>
<feature type="non-terminal residue" evidence="1">
    <location>
        <position position="50"/>
    </location>
</feature>
<name>A0AA38C706_TAXCH</name>